<dbReference type="Proteomes" id="UP000516314">
    <property type="component" value="Chromosome 1"/>
</dbReference>
<keyword evidence="9" id="KW-0812">Transmembrane</keyword>
<dbReference type="NCBIfam" id="TIGR00466">
    <property type="entry name" value="kdsB"/>
    <property type="match status" value="1"/>
</dbReference>
<evidence type="ECO:0000256" key="9">
    <source>
        <dbReference type="SAM" id="Phobius"/>
    </source>
</evidence>
<dbReference type="InterPro" id="IPR017937">
    <property type="entry name" value="Thioredoxin_CS"/>
</dbReference>
<dbReference type="PANTHER" id="PTHR42866">
    <property type="entry name" value="3-DEOXY-MANNO-OCTULOSONATE CYTIDYLYLTRANSFERASE"/>
    <property type="match status" value="1"/>
</dbReference>
<dbReference type="Pfam" id="PF00085">
    <property type="entry name" value="Thioredoxin"/>
    <property type="match status" value="1"/>
</dbReference>
<dbReference type="GO" id="GO:0044281">
    <property type="term" value="P:small molecule metabolic process"/>
    <property type="evidence" value="ECO:0007669"/>
    <property type="project" value="UniProtKB-ARBA"/>
</dbReference>
<dbReference type="PANTHER" id="PTHR42866:SF2">
    <property type="entry name" value="3-DEOXY-MANNO-OCTULOSONATE CYTIDYLYLTRANSFERASE, MITOCHONDRIAL"/>
    <property type="match status" value="1"/>
</dbReference>
<evidence type="ECO:0000313" key="11">
    <source>
        <dbReference type="EMBL" id="CAD5315388.1"/>
    </source>
</evidence>
<feature type="domain" description="Thioredoxin" evidence="10">
    <location>
        <begin position="338"/>
        <end position="469"/>
    </location>
</feature>
<keyword evidence="9" id="KW-0472">Membrane</keyword>
<dbReference type="HAMAP" id="MF_00057">
    <property type="entry name" value="KdsB"/>
    <property type="match status" value="1"/>
</dbReference>
<dbReference type="GO" id="GO:1901137">
    <property type="term" value="P:carbohydrate derivative biosynthetic process"/>
    <property type="evidence" value="ECO:0007669"/>
    <property type="project" value="UniProtKB-ARBA"/>
</dbReference>
<comment type="similarity">
    <text evidence="6">Belongs to the KdsB family.</text>
</comment>
<proteinExistence type="inferred from homology"/>
<comment type="catalytic activity">
    <reaction evidence="4">
        <text>3-deoxy-alpha-D-manno-oct-2-ulosonate + CTP = CMP-3-deoxy-beta-D-manno-octulosonate + diphosphate</text>
        <dbReference type="Rhea" id="RHEA:23448"/>
        <dbReference type="ChEBI" id="CHEBI:33019"/>
        <dbReference type="ChEBI" id="CHEBI:37563"/>
        <dbReference type="ChEBI" id="CHEBI:85986"/>
        <dbReference type="ChEBI" id="CHEBI:85987"/>
        <dbReference type="EC" id="2.7.7.38"/>
    </reaction>
</comment>
<evidence type="ECO:0000256" key="5">
    <source>
        <dbReference type="ARBA" id="ARBA00060624"/>
    </source>
</evidence>
<organism evidence="11 12">
    <name type="scientific">Arabidopsis thaliana</name>
    <name type="common">Mouse-ear cress</name>
    <dbReference type="NCBI Taxonomy" id="3702"/>
    <lineage>
        <taxon>Eukaryota</taxon>
        <taxon>Viridiplantae</taxon>
        <taxon>Streptophyta</taxon>
        <taxon>Embryophyta</taxon>
        <taxon>Tracheophyta</taxon>
        <taxon>Spermatophyta</taxon>
        <taxon>Magnoliopsida</taxon>
        <taxon>eudicotyledons</taxon>
        <taxon>Gunneridae</taxon>
        <taxon>Pentapetalae</taxon>
        <taxon>rosids</taxon>
        <taxon>malvids</taxon>
        <taxon>Brassicales</taxon>
        <taxon>Brassicaceae</taxon>
        <taxon>Camelineae</taxon>
        <taxon>Arabidopsis</taxon>
    </lineage>
</organism>
<dbReference type="SUPFAM" id="SSF52833">
    <property type="entry name" value="Thioredoxin-like"/>
    <property type="match status" value="1"/>
</dbReference>
<name>A0A7G2DXH0_ARATH</name>
<dbReference type="AlphaFoldDB" id="A0A7G2DXH0"/>
<evidence type="ECO:0000256" key="1">
    <source>
        <dbReference type="ARBA" id="ARBA00004370"/>
    </source>
</evidence>
<dbReference type="EMBL" id="LR881466">
    <property type="protein sequence ID" value="CAD5315388.1"/>
    <property type="molecule type" value="Genomic_DNA"/>
</dbReference>
<accession>A0A7G2DXH0</accession>
<sequence length="469" mass="52587">MSVCSSSSSSQKTWIVNGILAGTAIAAAIGARAYLGRSKKFRSRVVGIIPARYASSRFEGKPLVKILGKPMIQRTWERSKLATTLDHIVVATDDERIAECCRGFGADVIMTSESCRNGTERCNEALEKLEKKYDVVVNIQGDEPLIEPEIIDGVVKALQVTPDAVFSTAVTSLKPEDGLDPNRVKCVVDNRGYAIYFSRGLIPYNKSGKVNPDFPYMLHLGIQSFDSKFLKVYSELQPTPLQQEEDLEQLKVLENGYKMKVIKVDHEAHGVDTPDDPHLNFADWFGLIAWLSSSYGLQSLTLKRLTGFGLLVTLLSIWAYTCSTDFSGFSGGMCSEFDPLIKTYVSSSLPSKSNDGLVYSRKLKDEVHSITESEWESLVIQSELPVMVMFTARWCGPCRDMIPILNKMDSEYKNEFKFYTVNFDTEIRLTERFDRSYLPTTLVFKGGEQMAKVKGADPKKLRELVKKYI</sequence>
<evidence type="ECO:0000256" key="4">
    <source>
        <dbReference type="ARBA" id="ARBA00050198"/>
    </source>
</evidence>
<dbReference type="EC" id="2.7.7.38" evidence="7"/>
<dbReference type="SUPFAM" id="SSF53448">
    <property type="entry name" value="Nucleotide-diphospho-sugar transferases"/>
    <property type="match status" value="1"/>
</dbReference>
<evidence type="ECO:0000256" key="2">
    <source>
        <dbReference type="ARBA" id="ARBA00022679"/>
    </source>
</evidence>
<evidence type="ECO:0000256" key="8">
    <source>
        <dbReference type="ARBA" id="ARBA00082857"/>
    </source>
</evidence>
<keyword evidence="9" id="KW-1133">Transmembrane helix</keyword>
<comment type="pathway">
    <text evidence="5">Nucleotide-sugar biosynthesis; CMP-3-deoxy-D-manno-octulosonate biosynthesis; CMP-3-deoxy-D-manno-octulosonate from 3-deoxy-D-manno-octulosonate and CTP: step 1/1.</text>
</comment>
<dbReference type="InterPro" id="IPR013766">
    <property type="entry name" value="Thioredoxin_domain"/>
</dbReference>
<feature type="transmembrane region" description="Helical" evidence="9">
    <location>
        <begin position="14"/>
        <end position="35"/>
    </location>
</feature>
<keyword evidence="2" id="KW-0808">Transferase</keyword>
<dbReference type="NCBIfam" id="NF003950">
    <property type="entry name" value="PRK05450.1-3"/>
    <property type="match status" value="1"/>
</dbReference>
<dbReference type="CDD" id="cd02947">
    <property type="entry name" value="TRX_family"/>
    <property type="match status" value="1"/>
</dbReference>
<dbReference type="FunFam" id="3.90.550.10:FF:000011">
    <property type="entry name" value="3-deoxy-manno-octulosonate cytidylyltransferase"/>
    <property type="match status" value="1"/>
</dbReference>
<dbReference type="Gene3D" id="3.90.550.10">
    <property type="entry name" value="Spore Coat Polysaccharide Biosynthesis Protein SpsA, Chain A"/>
    <property type="match status" value="1"/>
</dbReference>
<evidence type="ECO:0000313" key="12">
    <source>
        <dbReference type="Proteomes" id="UP000516314"/>
    </source>
</evidence>
<comment type="subcellular location">
    <subcellularLocation>
        <location evidence="1">Membrane</location>
    </subcellularLocation>
</comment>
<dbReference type="InterPro" id="IPR003329">
    <property type="entry name" value="Cytidylyl_trans"/>
</dbReference>
<dbReference type="NCBIfam" id="NF003952">
    <property type="entry name" value="PRK05450.1-5"/>
    <property type="match status" value="1"/>
</dbReference>
<dbReference type="NCBIfam" id="NF009905">
    <property type="entry name" value="PRK13368.1"/>
    <property type="match status" value="1"/>
</dbReference>
<dbReference type="InterPro" id="IPR036249">
    <property type="entry name" value="Thioredoxin-like_sf"/>
</dbReference>
<dbReference type="PROSITE" id="PS51352">
    <property type="entry name" value="THIOREDOXIN_2"/>
    <property type="match status" value="1"/>
</dbReference>
<dbReference type="Pfam" id="PF02348">
    <property type="entry name" value="CTP_transf_3"/>
    <property type="match status" value="1"/>
</dbReference>
<evidence type="ECO:0000256" key="6">
    <source>
        <dbReference type="ARBA" id="ARBA00060845"/>
    </source>
</evidence>
<dbReference type="CDD" id="cd02517">
    <property type="entry name" value="CMP-KDO-Synthetase"/>
    <property type="match status" value="1"/>
</dbReference>
<evidence type="ECO:0000259" key="10">
    <source>
        <dbReference type="PROSITE" id="PS51352"/>
    </source>
</evidence>
<dbReference type="InterPro" id="IPR004528">
    <property type="entry name" value="KdsB"/>
</dbReference>
<dbReference type="GO" id="GO:0016020">
    <property type="term" value="C:membrane"/>
    <property type="evidence" value="ECO:0007669"/>
    <property type="project" value="UniProtKB-SubCell"/>
</dbReference>
<evidence type="ECO:0000256" key="3">
    <source>
        <dbReference type="ARBA" id="ARBA00022695"/>
    </source>
</evidence>
<gene>
    <name evidence="11" type="ORF">AT9943_LOCUS3763</name>
</gene>
<dbReference type="GO" id="GO:0005737">
    <property type="term" value="C:cytoplasm"/>
    <property type="evidence" value="ECO:0007669"/>
    <property type="project" value="UniProtKB-ARBA"/>
</dbReference>
<keyword evidence="3" id="KW-0548">Nucleotidyltransferase</keyword>
<dbReference type="GO" id="GO:0008690">
    <property type="term" value="F:3-deoxy-manno-octulosonate cytidylyltransferase activity"/>
    <property type="evidence" value="ECO:0007669"/>
    <property type="project" value="UniProtKB-EC"/>
</dbReference>
<reference evidence="11 12" key="1">
    <citation type="submission" date="2020-09" db="EMBL/GenBank/DDBJ databases">
        <authorList>
            <person name="Ashkenazy H."/>
        </authorList>
    </citation>
    <scope>NUCLEOTIDE SEQUENCE [LARGE SCALE GENOMIC DNA]</scope>
    <source>
        <strain evidence="12">cv. Cdm-0</strain>
    </source>
</reference>
<protein>
    <recommendedName>
        <fullName evidence="7">3-deoxy-manno-octulosonate cytidylyltransferase</fullName>
        <ecNumber evidence="7">2.7.7.38</ecNumber>
    </recommendedName>
    <alternativeName>
        <fullName evidence="8">CMP-2-keto-3-deoxyoctulosonic acid synthase</fullName>
    </alternativeName>
</protein>
<evidence type="ECO:0000256" key="7">
    <source>
        <dbReference type="ARBA" id="ARBA00066873"/>
    </source>
</evidence>
<dbReference type="PROSITE" id="PS00194">
    <property type="entry name" value="THIOREDOXIN_1"/>
    <property type="match status" value="1"/>
</dbReference>
<dbReference type="InterPro" id="IPR029044">
    <property type="entry name" value="Nucleotide-diphossugar_trans"/>
</dbReference>
<dbReference type="Gene3D" id="3.40.30.10">
    <property type="entry name" value="Glutaredoxin"/>
    <property type="match status" value="1"/>
</dbReference>